<dbReference type="InterPro" id="IPR017946">
    <property type="entry name" value="PLC-like_Pdiesterase_TIM-brl"/>
</dbReference>
<evidence type="ECO:0000313" key="11">
    <source>
        <dbReference type="EMBL" id="AMD20165.1"/>
    </source>
</evidence>
<dbReference type="PRINTS" id="PR00390">
    <property type="entry name" value="PHPHLIPASEC"/>
</dbReference>
<sequence length="818" mass="94828">MSDLQRKTSEQFSRFKGVILRRLISISRFPIKNKHYLEMGPLTYSHTYQTSDDSTDEIMSKEECYSPSSTSNITPAEHIEMVLIKVTRRKKVSFLFIIDKGVIKWKDTKQLEVNKIKDVRTGQMAMNYREEYNIPESFANRWITIIYQEAQHKFKALHLIAPTPDDMRIFYVSLVIIFRKRRQLMESISIPSNEQFANMHWHLNVSTKKSDENKDSLTFQDVKNLCNKFHIFYSTPYLEELFERADENGNHLLNFREFQTFVQLLKERHEIRDIWNSIANNTKVINFENFYKFLINVQGEEITKNAAQRLFANYSEDGLMNENMLLKYLTSQDYLKASDEDYSRPLSQYFISSSHNTYILGNQVGGMTSVEGYIKVLQQGCRSVEIDIWDSEDGPVVCHGRFTASIPLRNVVEVIRKYAFFSSPYPLIISLEIHCCSEGQLIIEQVFQELLGPLLFITDPHLTLPSPRELKHKIILKSKKVLKVDQPSPCSSGQSTSSKGSSCESDIEAPTSITSDTTKNKSKPKIKLKKKRVPVSESLLRISSIHGIRFKNFSHPESKPPIHCFSLNERKFRSLRKGEKQRYSIDKHNRSYLMRVYPHLLRYNSSNFNPIKCWKAGVQMVATNWQTYDLGQQINEAMFRISNEKDHLCHSGYVRKPWYLLDPVQTDINIKKIFSAVLKSKLDFSFELISAQLLTRPKNTPISHDISFAPYVVIDILGNSIIEAPTVTNGVINSWKQVSTQQCKDKGCNPIWRTKIGVKLHCTGFNFIRFTVKNGDINLATSCIRLDYLKMGYRHIPLYNMEGERYIFSTLLICTKFG</sequence>
<keyword evidence="5 7" id="KW-0442">Lipid degradation</keyword>
<evidence type="ECO:0000256" key="3">
    <source>
        <dbReference type="ARBA" id="ARBA00022801"/>
    </source>
</evidence>
<feature type="domain" description="EF-hand" evidence="10">
    <location>
        <begin position="233"/>
        <end position="268"/>
    </location>
</feature>
<dbReference type="SUPFAM" id="SSF51695">
    <property type="entry name" value="PLC-like phosphodiesterases"/>
    <property type="match status" value="1"/>
</dbReference>
<dbReference type="InterPro" id="IPR011992">
    <property type="entry name" value="EF-hand-dom_pair"/>
</dbReference>
<evidence type="ECO:0000256" key="6">
    <source>
        <dbReference type="ARBA" id="ARBA00023098"/>
    </source>
</evidence>
<dbReference type="PROSITE" id="PS50222">
    <property type="entry name" value="EF_HAND_2"/>
    <property type="match status" value="1"/>
</dbReference>
<dbReference type="GeneID" id="28723401"/>
<keyword evidence="4" id="KW-0106">Calcium</keyword>
<dbReference type="Gene3D" id="3.20.20.190">
    <property type="entry name" value="Phosphatidylinositol (PI) phosphodiesterase"/>
    <property type="match status" value="2"/>
</dbReference>
<dbReference type="SUPFAM" id="SSF50729">
    <property type="entry name" value="PH domain-like"/>
    <property type="match status" value="1"/>
</dbReference>
<dbReference type="CDD" id="cd08598">
    <property type="entry name" value="PI-PLC1c_yeast"/>
    <property type="match status" value="1"/>
</dbReference>
<dbReference type="STRING" id="45286.A0A0X8HRL3"/>
<organism evidence="11 12">
    <name type="scientific">Eremothecium sinecaudum</name>
    <dbReference type="NCBI Taxonomy" id="45286"/>
    <lineage>
        <taxon>Eukaryota</taxon>
        <taxon>Fungi</taxon>
        <taxon>Dikarya</taxon>
        <taxon>Ascomycota</taxon>
        <taxon>Saccharomycotina</taxon>
        <taxon>Saccharomycetes</taxon>
        <taxon>Saccharomycetales</taxon>
        <taxon>Saccharomycetaceae</taxon>
        <taxon>Eremothecium</taxon>
    </lineage>
</organism>
<dbReference type="SMART" id="SM00148">
    <property type="entry name" value="PLCXc"/>
    <property type="match status" value="1"/>
</dbReference>
<dbReference type="RefSeq" id="XP_017987161.1">
    <property type="nucleotide sequence ID" value="XM_018131672.1"/>
</dbReference>
<dbReference type="GO" id="GO:0051209">
    <property type="term" value="P:release of sequestered calcium ion into cytosol"/>
    <property type="evidence" value="ECO:0007669"/>
    <property type="project" value="TreeGrafter"/>
</dbReference>
<dbReference type="InterPro" id="IPR018247">
    <property type="entry name" value="EF_Hand_1_Ca_BS"/>
</dbReference>
<dbReference type="InterPro" id="IPR037755">
    <property type="entry name" value="Plc1_PH"/>
</dbReference>
<dbReference type="InterPro" id="IPR001192">
    <property type="entry name" value="PI-PLC_fam"/>
</dbReference>
<dbReference type="SMART" id="SM00149">
    <property type="entry name" value="PLCYc"/>
    <property type="match status" value="1"/>
</dbReference>
<dbReference type="PANTHER" id="PTHR10336">
    <property type="entry name" value="PHOSPHOINOSITIDE-SPECIFIC PHOSPHOLIPASE C FAMILY PROTEIN"/>
    <property type="match status" value="1"/>
</dbReference>
<feature type="domain" description="PI-PLC Y-box" evidence="9">
    <location>
        <begin position="542"/>
        <end position="660"/>
    </location>
</feature>
<reference evidence="11 12" key="1">
    <citation type="submission" date="2016-01" db="EMBL/GenBank/DDBJ databases">
        <title>Genome sequence of the yeast Holleya sinecauda.</title>
        <authorList>
            <person name="Dietrich F.S."/>
        </authorList>
    </citation>
    <scope>NUCLEOTIDE SEQUENCE [LARGE SCALE GENOMIC DNA]</scope>
    <source>
        <strain evidence="11 12">ATCC 58844</strain>
    </source>
</reference>
<dbReference type="PANTHER" id="PTHR10336:SF36">
    <property type="entry name" value="1-PHOSPHATIDYLINOSITOL 4,5-BISPHOSPHATE PHOSPHODIESTERASE BETA-4"/>
    <property type="match status" value="1"/>
</dbReference>
<dbReference type="PROSITE" id="PS00018">
    <property type="entry name" value="EF_HAND_1"/>
    <property type="match status" value="1"/>
</dbReference>
<accession>A0A0X8HRL3</accession>
<dbReference type="InterPro" id="IPR000909">
    <property type="entry name" value="PLipase_C_PInositol-sp_X_dom"/>
</dbReference>
<dbReference type="AlphaFoldDB" id="A0A0X8HRL3"/>
<dbReference type="InterPro" id="IPR035892">
    <property type="entry name" value="C2_domain_sf"/>
</dbReference>
<dbReference type="PROSITE" id="PS50007">
    <property type="entry name" value="PIPLC_X_DOMAIN"/>
    <property type="match status" value="1"/>
</dbReference>
<dbReference type="Gene3D" id="1.10.238.10">
    <property type="entry name" value="EF-hand"/>
    <property type="match status" value="2"/>
</dbReference>
<dbReference type="Pfam" id="PF00387">
    <property type="entry name" value="PI-PLC-Y"/>
    <property type="match status" value="1"/>
</dbReference>
<dbReference type="InterPro" id="IPR002048">
    <property type="entry name" value="EF_hand_dom"/>
</dbReference>
<proteinExistence type="predicted"/>
<gene>
    <name evidence="11" type="ORF">AW171_hschr32042</name>
</gene>
<comment type="cofactor">
    <cofactor evidence="1">
        <name>Ca(2+)</name>
        <dbReference type="ChEBI" id="CHEBI:29108"/>
    </cofactor>
</comment>
<keyword evidence="3 7" id="KW-0378">Hydrolase</keyword>
<evidence type="ECO:0000256" key="4">
    <source>
        <dbReference type="ARBA" id="ARBA00022837"/>
    </source>
</evidence>
<dbReference type="CDD" id="cd00275">
    <property type="entry name" value="C2_PLC_like"/>
    <property type="match status" value="1"/>
</dbReference>
<dbReference type="InterPro" id="IPR015359">
    <property type="entry name" value="PLC_EF-hand-like"/>
</dbReference>
<keyword evidence="12" id="KW-1185">Reference proteome</keyword>
<dbReference type="InterPro" id="IPR011993">
    <property type="entry name" value="PH-like_dom_sf"/>
</dbReference>
<dbReference type="Gene3D" id="2.60.40.150">
    <property type="entry name" value="C2 domain"/>
    <property type="match status" value="1"/>
</dbReference>
<dbReference type="PROSITE" id="PS50008">
    <property type="entry name" value="PIPLC_Y_DOMAIN"/>
    <property type="match status" value="1"/>
</dbReference>
<dbReference type="Pfam" id="PF09279">
    <property type="entry name" value="EF-hand_like"/>
    <property type="match status" value="1"/>
</dbReference>
<dbReference type="EMBL" id="CP014243">
    <property type="protein sequence ID" value="AMD20165.1"/>
    <property type="molecule type" value="Genomic_DNA"/>
</dbReference>
<evidence type="ECO:0000313" key="12">
    <source>
        <dbReference type="Proteomes" id="UP000243052"/>
    </source>
</evidence>
<name>A0A0X8HRL3_9SACH</name>
<feature type="region of interest" description="Disordered" evidence="8">
    <location>
        <begin position="485"/>
        <end position="528"/>
    </location>
</feature>
<dbReference type="OrthoDB" id="269822at2759"/>
<dbReference type="GO" id="GO:0048015">
    <property type="term" value="P:phosphatidylinositol-mediated signaling"/>
    <property type="evidence" value="ECO:0007669"/>
    <property type="project" value="TreeGrafter"/>
</dbReference>
<dbReference type="CDD" id="cd13360">
    <property type="entry name" value="PH_PLC_fungal"/>
    <property type="match status" value="1"/>
</dbReference>
<evidence type="ECO:0000259" key="9">
    <source>
        <dbReference type="PROSITE" id="PS50008"/>
    </source>
</evidence>
<evidence type="ECO:0000256" key="7">
    <source>
        <dbReference type="RuleBase" id="RU361133"/>
    </source>
</evidence>
<dbReference type="SUPFAM" id="SSF47473">
    <property type="entry name" value="EF-hand"/>
    <property type="match status" value="1"/>
</dbReference>
<dbReference type="InterPro" id="IPR001711">
    <property type="entry name" value="PLipase_C_Pinositol-sp_Y"/>
</dbReference>
<dbReference type="Proteomes" id="UP000243052">
    <property type="component" value="Chromosome iii"/>
</dbReference>
<evidence type="ECO:0000256" key="5">
    <source>
        <dbReference type="ARBA" id="ARBA00022963"/>
    </source>
</evidence>
<dbReference type="Gene3D" id="2.30.29.30">
    <property type="entry name" value="Pleckstrin-homology domain (PH domain)/Phosphotyrosine-binding domain (PTB)"/>
    <property type="match status" value="1"/>
</dbReference>
<comment type="catalytic activity">
    <reaction evidence="7">
        <text>a 1,2-diacyl-sn-glycero-3-phospho-(1D-myo-inositol-4,5-bisphosphate) + H2O = 1D-myo-inositol 1,4,5-trisphosphate + a 1,2-diacyl-sn-glycerol + H(+)</text>
        <dbReference type="Rhea" id="RHEA:33179"/>
        <dbReference type="ChEBI" id="CHEBI:15377"/>
        <dbReference type="ChEBI" id="CHEBI:15378"/>
        <dbReference type="ChEBI" id="CHEBI:17815"/>
        <dbReference type="ChEBI" id="CHEBI:58456"/>
        <dbReference type="ChEBI" id="CHEBI:203600"/>
        <dbReference type="EC" id="3.1.4.11"/>
    </reaction>
</comment>
<dbReference type="GO" id="GO:0004435">
    <property type="term" value="F:phosphatidylinositol-4,5-bisphosphate phospholipase C activity"/>
    <property type="evidence" value="ECO:0007669"/>
    <property type="project" value="UniProtKB-EC"/>
</dbReference>
<feature type="compositionally biased region" description="Low complexity" evidence="8">
    <location>
        <begin position="485"/>
        <end position="504"/>
    </location>
</feature>
<evidence type="ECO:0000259" key="10">
    <source>
        <dbReference type="PROSITE" id="PS50222"/>
    </source>
</evidence>
<dbReference type="GO" id="GO:0016042">
    <property type="term" value="P:lipid catabolic process"/>
    <property type="evidence" value="ECO:0007669"/>
    <property type="project" value="UniProtKB-KW"/>
</dbReference>
<dbReference type="GO" id="GO:0005509">
    <property type="term" value="F:calcium ion binding"/>
    <property type="evidence" value="ECO:0007669"/>
    <property type="project" value="InterPro"/>
</dbReference>
<dbReference type="Pfam" id="PF00388">
    <property type="entry name" value="PI-PLC-X"/>
    <property type="match status" value="1"/>
</dbReference>
<keyword evidence="6 7" id="KW-0443">Lipid metabolism</keyword>
<evidence type="ECO:0000256" key="1">
    <source>
        <dbReference type="ARBA" id="ARBA00001913"/>
    </source>
</evidence>
<dbReference type="EC" id="3.1.4.11" evidence="2 7"/>
<evidence type="ECO:0000256" key="8">
    <source>
        <dbReference type="SAM" id="MobiDB-lite"/>
    </source>
</evidence>
<evidence type="ECO:0000256" key="2">
    <source>
        <dbReference type="ARBA" id="ARBA00012368"/>
    </source>
</evidence>
<protein>
    <recommendedName>
        <fullName evidence="2 7">Phosphoinositide phospholipase C</fullName>
        <ecNumber evidence="2 7">3.1.4.11</ecNumber>
    </recommendedName>
</protein>
<dbReference type="SUPFAM" id="SSF49562">
    <property type="entry name" value="C2 domain (Calcium/lipid-binding domain, CaLB)"/>
    <property type="match status" value="1"/>
</dbReference>